<accession>A0A2I1GKL3</accession>
<comment type="caution">
    <text evidence="1">The sequence shown here is derived from an EMBL/GenBank/DDBJ whole genome shotgun (WGS) entry which is preliminary data.</text>
</comment>
<dbReference type="VEuPathDB" id="FungiDB:FUN_011037"/>
<dbReference type="Proteomes" id="UP000234323">
    <property type="component" value="Unassembled WGS sequence"/>
</dbReference>
<gene>
    <name evidence="1" type="ORF">RhiirA4_462262</name>
</gene>
<evidence type="ECO:0000313" key="1">
    <source>
        <dbReference type="EMBL" id="PKY47155.1"/>
    </source>
</evidence>
<reference evidence="1 2" key="1">
    <citation type="submission" date="2015-10" db="EMBL/GenBank/DDBJ databases">
        <title>Genome analyses suggest a sexual origin of heterokaryosis in a supposedly ancient asexual fungus.</title>
        <authorList>
            <person name="Ropars J."/>
            <person name="Sedzielewska K."/>
            <person name="Noel J."/>
            <person name="Charron P."/>
            <person name="Farinelli L."/>
            <person name="Marton T."/>
            <person name="Kruger M."/>
            <person name="Pelin A."/>
            <person name="Brachmann A."/>
            <person name="Corradi N."/>
        </authorList>
    </citation>
    <scope>NUCLEOTIDE SEQUENCE [LARGE SCALE GENOMIC DNA]</scope>
    <source>
        <strain evidence="1 2">A4</strain>
    </source>
</reference>
<dbReference type="VEuPathDB" id="FungiDB:RhiirFUN_017388"/>
<dbReference type="EMBL" id="LLXI01000522">
    <property type="protein sequence ID" value="PKY47155.1"/>
    <property type="molecule type" value="Genomic_DNA"/>
</dbReference>
<protein>
    <submittedName>
        <fullName evidence="1">Uncharacterized protein</fullName>
    </submittedName>
</protein>
<sequence length="222" mass="25006">MVLGNRQNNNTIDSNINTINSNISEVPFGNIQLSDSVINLLNNEVGRAVTSGNALSDNANTELLEDKKTDDFLDEIHKKKIRNNQSHVTSKIEVSVEQDDGMIPEESFDENQIIEQGLIYELCSSISPEDNVSSTEIISSYVSLENLILDSAQRLSYLFETVIKSTDGRIKDKMVRSTIYKKMKPFFPTKITTGQNIPFRPNFKLTNIRSKFGRSLPKKSLN</sequence>
<proteinExistence type="predicted"/>
<name>A0A2I1GKL3_9GLOM</name>
<dbReference type="AlphaFoldDB" id="A0A2I1GKL3"/>
<keyword evidence="2" id="KW-1185">Reference proteome</keyword>
<organism evidence="1 2">
    <name type="scientific">Rhizophagus irregularis</name>
    <dbReference type="NCBI Taxonomy" id="588596"/>
    <lineage>
        <taxon>Eukaryota</taxon>
        <taxon>Fungi</taxon>
        <taxon>Fungi incertae sedis</taxon>
        <taxon>Mucoromycota</taxon>
        <taxon>Glomeromycotina</taxon>
        <taxon>Glomeromycetes</taxon>
        <taxon>Glomerales</taxon>
        <taxon>Glomeraceae</taxon>
        <taxon>Rhizophagus</taxon>
    </lineage>
</organism>
<dbReference type="VEuPathDB" id="FungiDB:RhiirA1_478461"/>
<evidence type="ECO:0000313" key="2">
    <source>
        <dbReference type="Proteomes" id="UP000234323"/>
    </source>
</evidence>